<accession>A0A1Z4KXA7</accession>
<gene>
    <name evidence="2" type="ORF">NIES23_64410</name>
</gene>
<evidence type="ECO:0000313" key="3">
    <source>
        <dbReference type="Proteomes" id="UP000217507"/>
    </source>
</evidence>
<dbReference type="Proteomes" id="UP000217507">
    <property type="component" value="Plasmid Plasmid5 dna"/>
</dbReference>
<reference evidence="2 3" key="1">
    <citation type="submission" date="2017-06" db="EMBL/GenBank/DDBJ databases">
        <title>Genome sequencing of cyanobaciteial culture collection at National Institute for Environmental Studies (NIES).</title>
        <authorList>
            <person name="Hirose Y."/>
            <person name="Shimura Y."/>
            <person name="Fujisawa T."/>
            <person name="Nakamura Y."/>
            <person name="Kawachi M."/>
        </authorList>
    </citation>
    <scope>NUCLEOTIDE SEQUENCE [LARGE SCALE GENOMIC DNA]</scope>
    <source>
        <strain evidence="2 3">NIES-23</strain>
        <plasmid evidence="3">Plasmid Plasmid5 dna</plasmid>
    </source>
</reference>
<organism evidence="2 3">
    <name type="scientific">Trichormus variabilis NIES-23</name>
    <dbReference type="NCBI Taxonomy" id="1973479"/>
    <lineage>
        <taxon>Bacteria</taxon>
        <taxon>Bacillati</taxon>
        <taxon>Cyanobacteriota</taxon>
        <taxon>Cyanophyceae</taxon>
        <taxon>Nostocales</taxon>
        <taxon>Nostocaceae</taxon>
        <taxon>Trichormus</taxon>
    </lineage>
</organism>
<proteinExistence type="predicted"/>
<keyword evidence="2" id="KW-0614">Plasmid</keyword>
<name>A0A1Z4KXA7_ANAVA</name>
<sequence length="53" mass="6194">MAHKNFDRLIAKKRQLAEEQAEVKAKKSNPHQRLMDKLKLLQNPPADDDIIEE</sequence>
<protein>
    <submittedName>
        <fullName evidence="2">Uncharacterized protein</fullName>
    </submittedName>
</protein>
<feature type="region of interest" description="Disordered" evidence="1">
    <location>
        <begin position="20"/>
        <end position="53"/>
    </location>
</feature>
<evidence type="ECO:0000256" key="1">
    <source>
        <dbReference type="SAM" id="MobiDB-lite"/>
    </source>
</evidence>
<dbReference type="AlphaFoldDB" id="A0A1Z4KXA7"/>
<evidence type="ECO:0000313" key="2">
    <source>
        <dbReference type="EMBL" id="BAY73589.1"/>
    </source>
</evidence>
<dbReference type="EMBL" id="AP018221">
    <property type="protein sequence ID" value="BAY73589.1"/>
    <property type="molecule type" value="Genomic_DNA"/>
</dbReference>
<geneLocation type="plasmid" evidence="2">
    <name>plasmid5</name>
</geneLocation>